<dbReference type="OrthoDB" id="9805026at2"/>
<dbReference type="STRING" id="1121925.SAMN02746011_00537"/>
<dbReference type="Gene3D" id="1.10.1520.10">
    <property type="entry name" value="Ribonuclease III domain"/>
    <property type="match status" value="1"/>
</dbReference>
<dbReference type="EC" id="3.1.26.3" evidence="17"/>
<keyword evidence="10 17" id="KW-0479">Metal-binding</keyword>
<dbReference type="Gene3D" id="3.30.160.20">
    <property type="match status" value="1"/>
</dbReference>
<comment type="subunit">
    <text evidence="4 17">Homodimer.</text>
</comment>
<dbReference type="SUPFAM" id="SSF54768">
    <property type="entry name" value="dsRNA-binding domain-like"/>
    <property type="match status" value="1"/>
</dbReference>
<evidence type="ECO:0000256" key="14">
    <source>
        <dbReference type="ARBA" id="ARBA00022842"/>
    </source>
</evidence>
<dbReference type="InterPro" id="IPR000999">
    <property type="entry name" value="RNase_III_dom"/>
</dbReference>
<keyword evidence="14 17" id="KW-0460">Magnesium</keyword>
<keyword evidence="7 17" id="KW-0507">mRNA processing</keyword>
<evidence type="ECO:0000256" key="13">
    <source>
        <dbReference type="ARBA" id="ARBA00022801"/>
    </source>
</evidence>
<protein>
    <recommendedName>
        <fullName evidence="17">Ribonuclease 3</fullName>
        <ecNumber evidence="17">3.1.26.3</ecNumber>
    </recommendedName>
    <alternativeName>
        <fullName evidence="17">Ribonuclease III</fullName>
        <shortName evidence="17">RNase III</shortName>
    </alternativeName>
</protein>
<feature type="binding site" evidence="17">
    <location>
        <position position="117"/>
    </location>
    <ligand>
        <name>Mg(2+)</name>
        <dbReference type="ChEBI" id="CHEBI:18420"/>
    </ligand>
</feature>
<accession>A0A1T4K2X6</accession>
<dbReference type="CDD" id="cd10845">
    <property type="entry name" value="DSRM_RNAse_III_family"/>
    <property type="match status" value="1"/>
</dbReference>
<evidence type="ECO:0000259" key="19">
    <source>
        <dbReference type="PROSITE" id="PS50142"/>
    </source>
</evidence>
<dbReference type="SMART" id="SM00358">
    <property type="entry name" value="DSRM"/>
    <property type="match status" value="1"/>
</dbReference>
<dbReference type="HAMAP" id="MF_00104">
    <property type="entry name" value="RNase_III"/>
    <property type="match status" value="1"/>
</dbReference>
<dbReference type="GO" id="GO:0046872">
    <property type="term" value="F:metal ion binding"/>
    <property type="evidence" value="ECO:0007669"/>
    <property type="project" value="UniProtKB-KW"/>
</dbReference>
<gene>
    <name evidence="17" type="primary">rnc</name>
    <name evidence="20" type="ORF">SAMN02746011_00537</name>
</gene>
<evidence type="ECO:0000256" key="9">
    <source>
        <dbReference type="ARBA" id="ARBA00022722"/>
    </source>
</evidence>
<reference evidence="21" key="1">
    <citation type="submission" date="2017-02" db="EMBL/GenBank/DDBJ databases">
        <authorList>
            <person name="Varghese N."/>
            <person name="Submissions S."/>
        </authorList>
    </citation>
    <scope>NUCLEOTIDE SEQUENCE [LARGE SCALE GENOMIC DNA]</scope>
    <source>
        <strain evidence="21">DSM 15739</strain>
    </source>
</reference>
<dbReference type="PROSITE" id="PS50137">
    <property type="entry name" value="DS_RBD"/>
    <property type="match status" value="1"/>
</dbReference>
<dbReference type="RefSeq" id="WP_078755363.1">
    <property type="nucleotide sequence ID" value="NZ_FUWO01000003.1"/>
</dbReference>
<dbReference type="PANTHER" id="PTHR11207">
    <property type="entry name" value="RIBONUCLEASE III"/>
    <property type="match status" value="1"/>
</dbReference>
<evidence type="ECO:0000256" key="4">
    <source>
        <dbReference type="ARBA" id="ARBA00011738"/>
    </source>
</evidence>
<dbReference type="GO" id="GO:0008033">
    <property type="term" value="P:tRNA processing"/>
    <property type="evidence" value="ECO:0007669"/>
    <property type="project" value="UniProtKB-KW"/>
</dbReference>
<feature type="domain" description="DRBM" evidence="18">
    <location>
        <begin position="157"/>
        <end position="226"/>
    </location>
</feature>
<keyword evidence="13 17" id="KW-0378">Hydrolase</keyword>
<dbReference type="PROSITE" id="PS50142">
    <property type="entry name" value="RNASE_3_2"/>
    <property type="match status" value="1"/>
</dbReference>
<keyword evidence="12 17" id="KW-0255">Endonuclease</keyword>
<feature type="binding site" evidence="17">
    <location>
        <position position="120"/>
    </location>
    <ligand>
        <name>Mg(2+)</name>
        <dbReference type="ChEBI" id="CHEBI:18420"/>
    </ligand>
</feature>
<evidence type="ECO:0000313" key="21">
    <source>
        <dbReference type="Proteomes" id="UP000189941"/>
    </source>
</evidence>
<evidence type="ECO:0000313" key="20">
    <source>
        <dbReference type="EMBL" id="SJZ36685.1"/>
    </source>
</evidence>
<dbReference type="InterPro" id="IPR014720">
    <property type="entry name" value="dsRBD_dom"/>
</dbReference>
<dbReference type="GO" id="GO:0006364">
    <property type="term" value="P:rRNA processing"/>
    <property type="evidence" value="ECO:0007669"/>
    <property type="project" value="UniProtKB-UniRule"/>
</dbReference>
<dbReference type="GO" id="GO:0003725">
    <property type="term" value="F:double-stranded RNA binding"/>
    <property type="evidence" value="ECO:0007669"/>
    <property type="project" value="TreeGrafter"/>
</dbReference>
<evidence type="ECO:0000256" key="8">
    <source>
        <dbReference type="ARBA" id="ARBA00022694"/>
    </source>
</evidence>
<dbReference type="GO" id="GO:0004525">
    <property type="term" value="F:ribonuclease III activity"/>
    <property type="evidence" value="ECO:0007669"/>
    <property type="project" value="UniProtKB-UniRule"/>
</dbReference>
<comment type="subcellular location">
    <subcellularLocation>
        <location evidence="2 17">Cytoplasm</location>
    </subcellularLocation>
</comment>
<comment type="similarity">
    <text evidence="3">Belongs to the ribonuclease III family.</text>
</comment>
<proteinExistence type="inferred from homology"/>
<keyword evidence="15 17" id="KW-0694">RNA-binding</keyword>
<dbReference type="Pfam" id="PF00035">
    <property type="entry name" value="dsrm"/>
    <property type="match status" value="1"/>
</dbReference>
<evidence type="ECO:0000256" key="2">
    <source>
        <dbReference type="ARBA" id="ARBA00004496"/>
    </source>
</evidence>
<name>A0A1T4K2X6_9LACT</name>
<feature type="binding site" evidence="17">
    <location>
        <position position="44"/>
    </location>
    <ligand>
        <name>Mg(2+)</name>
        <dbReference type="ChEBI" id="CHEBI:18420"/>
    </ligand>
</feature>
<comment type="cofactor">
    <cofactor evidence="17">
        <name>Mg(2+)</name>
        <dbReference type="ChEBI" id="CHEBI:18420"/>
    </cofactor>
</comment>
<evidence type="ECO:0000256" key="10">
    <source>
        <dbReference type="ARBA" id="ARBA00022723"/>
    </source>
</evidence>
<evidence type="ECO:0000256" key="15">
    <source>
        <dbReference type="ARBA" id="ARBA00022884"/>
    </source>
</evidence>
<feature type="domain" description="RNase III" evidence="19">
    <location>
        <begin position="2"/>
        <end position="131"/>
    </location>
</feature>
<keyword evidence="9 17" id="KW-0540">Nuclease</keyword>
<sequence length="232" mass="26206">MIFELEQLLEVKFNQPSLIENALFHTTYVNENPKFKLQSNERLEFLGDAVLEIIVSDFLYHQYPKLPEGQLTTMRAQLVQEASLAYVARQFKIDQAIYLGKGEIGSGGRQRESIISDAYEAILGAIYLDQGIELATKFVNLTLLHQHQQMLASVSKDYKTHLQELVQQKGTVKIQYKVIKQEGPAHNTQFTVEVRVNDVPLAIGKGRSKKQAEISAAESALNFIDEKGNILK</sequence>
<evidence type="ECO:0000256" key="11">
    <source>
        <dbReference type="ARBA" id="ARBA00022730"/>
    </source>
</evidence>
<feature type="active site" evidence="17">
    <location>
        <position position="48"/>
    </location>
</feature>
<evidence type="ECO:0000256" key="1">
    <source>
        <dbReference type="ARBA" id="ARBA00000109"/>
    </source>
</evidence>
<dbReference type="PROSITE" id="PS00517">
    <property type="entry name" value="RNASE_3_1"/>
    <property type="match status" value="1"/>
</dbReference>
<dbReference type="PANTHER" id="PTHR11207:SF0">
    <property type="entry name" value="RIBONUCLEASE 3"/>
    <property type="match status" value="1"/>
</dbReference>
<dbReference type="AlphaFoldDB" id="A0A1T4K2X6"/>
<keyword evidence="21" id="KW-1185">Reference proteome</keyword>
<dbReference type="GO" id="GO:0006397">
    <property type="term" value="P:mRNA processing"/>
    <property type="evidence" value="ECO:0007669"/>
    <property type="project" value="UniProtKB-UniRule"/>
</dbReference>
<comment type="function">
    <text evidence="17">Digests double-stranded RNA. Involved in the processing of primary rRNA transcript to yield the immediate precursors to the large and small rRNAs (23S and 16S). Processes some mRNAs, and tRNAs when they are encoded in the rRNA operon. Processes pre-crRNA and tracrRNA of type II CRISPR loci if present in the organism.</text>
</comment>
<evidence type="ECO:0000259" key="18">
    <source>
        <dbReference type="PROSITE" id="PS50137"/>
    </source>
</evidence>
<dbReference type="InterPro" id="IPR036389">
    <property type="entry name" value="RNase_III_sf"/>
</dbReference>
<organism evidence="20 21">
    <name type="scientific">Globicatella sulfidifaciens DSM 15739</name>
    <dbReference type="NCBI Taxonomy" id="1121925"/>
    <lineage>
        <taxon>Bacteria</taxon>
        <taxon>Bacillati</taxon>
        <taxon>Bacillota</taxon>
        <taxon>Bacilli</taxon>
        <taxon>Lactobacillales</taxon>
        <taxon>Aerococcaceae</taxon>
        <taxon>Globicatella</taxon>
    </lineage>
</organism>
<comment type="function">
    <text evidence="16">Digests double-stranded RNA. Involved in the processing of primary rRNA transcript to yield the immediate precursors to the large and small rRNAs (23S and 16S). Also processes some mRNAs, and tRNAs when they are encoded in the rRNA operon.</text>
</comment>
<keyword evidence="6 17" id="KW-0698">rRNA processing</keyword>
<evidence type="ECO:0000256" key="6">
    <source>
        <dbReference type="ARBA" id="ARBA00022552"/>
    </source>
</evidence>
<evidence type="ECO:0000256" key="3">
    <source>
        <dbReference type="ARBA" id="ARBA00010183"/>
    </source>
</evidence>
<evidence type="ECO:0000256" key="16">
    <source>
        <dbReference type="ARBA" id="ARBA00053741"/>
    </source>
</evidence>
<dbReference type="CDD" id="cd00593">
    <property type="entry name" value="RIBOc"/>
    <property type="match status" value="1"/>
</dbReference>
<evidence type="ECO:0000256" key="5">
    <source>
        <dbReference type="ARBA" id="ARBA00022490"/>
    </source>
</evidence>
<evidence type="ECO:0000256" key="12">
    <source>
        <dbReference type="ARBA" id="ARBA00022759"/>
    </source>
</evidence>
<dbReference type="FunFam" id="3.30.160.20:FF:000003">
    <property type="entry name" value="Ribonuclease 3"/>
    <property type="match status" value="1"/>
</dbReference>
<evidence type="ECO:0000256" key="17">
    <source>
        <dbReference type="HAMAP-Rule" id="MF_00104"/>
    </source>
</evidence>
<dbReference type="SMART" id="SM00535">
    <property type="entry name" value="RIBOc"/>
    <property type="match status" value="1"/>
</dbReference>
<comment type="catalytic activity">
    <reaction evidence="1 17">
        <text>Endonucleolytic cleavage to 5'-phosphomonoester.</text>
        <dbReference type="EC" id="3.1.26.3"/>
    </reaction>
</comment>
<evidence type="ECO:0000256" key="7">
    <source>
        <dbReference type="ARBA" id="ARBA00022664"/>
    </source>
</evidence>
<keyword evidence="8 17" id="KW-0819">tRNA processing</keyword>
<keyword evidence="5 17" id="KW-0963">Cytoplasm</keyword>
<dbReference type="SUPFAM" id="SSF69065">
    <property type="entry name" value="RNase III domain-like"/>
    <property type="match status" value="1"/>
</dbReference>
<dbReference type="Proteomes" id="UP000189941">
    <property type="component" value="Unassembled WGS sequence"/>
</dbReference>
<dbReference type="EMBL" id="FUWO01000003">
    <property type="protein sequence ID" value="SJZ36685.1"/>
    <property type="molecule type" value="Genomic_DNA"/>
</dbReference>
<dbReference type="NCBIfam" id="TIGR02191">
    <property type="entry name" value="RNaseIII"/>
    <property type="match status" value="1"/>
</dbReference>
<dbReference type="Pfam" id="PF14622">
    <property type="entry name" value="Ribonucleas_3_3"/>
    <property type="match status" value="1"/>
</dbReference>
<dbReference type="GO" id="GO:0005737">
    <property type="term" value="C:cytoplasm"/>
    <property type="evidence" value="ECO:0007669"/>
    <property type="project" value="UniProtKB-SubCell"/>
</dbReference>
<dbReference type="GO" id="GO:0042802">
    <property type="term" value="F:identical protein binding"/>
    <property type="evidence" value="ECO:0007669"/>
    <property type="project" value="UniProtKB-ARBA"/>
</dbReference>
<keyword evidence="11 17" id="KW-0699">rRNA-binding</keyword>
<dbReference type="FunFam" id="1.10.1520.10:FF:000001">
    <property type="entry name" value="Ribonuclease 3"/>
    <property type="match status" value="1"/>
</dbReference>
<feature type="active site" evidence="17">
    <location>
        <position position="120"/>
    </location>
</feature>
<dbReference type="GO" id="GO:0019843">
    <property type="term" value="F:rRNA binding"/>
    <property type="evidence" value="ECO:0007669"/>
    <property type="project" value="UniProtKB-KW"/>
</dbReference>
<dbReference type="GO" id="GO:0010468">
    <property type="term" value="P:regulation of gene expression"/>
    <property type="evidence" value="ECO:0007669"/>
    <property type="project" value="TreeGrafter"/>
</dbReference>
<dbReference type="InterPro" id="IPR011907">
    <property type="entry name" value="RNase_III"/>
</dbReference>